<evidence type="ECO:0000313" key="2">
    <source>
        <dbReference type="EMBL" id="KAG2391730.1"/>
    </source>
</evidence>
<feature type="compositionally biased region" description="Basic residues" evidence="1">
    <location>
        <begin position="224"/>
        <end position="243"/>
    </location>
</feature>
<gene>
    <name evidence="2" type="ORF">HKW66_Vig0125090</name>
</gene>
<proteinExistence type="predicted"/>
<reference evidence="2 3" key="1">
    <citation type="submission" date="2020-05" db="EMBL/GenBank/DDBJ databases">
        <title>Vigna angularis (adzuki bean) Var. LongXiaoDou No. 4 denovo assembly.</title>
        <authorList>
            <person name="Xiang H."/>
        </authorList>
    </citation>
    <scope>NUCLEOTIDE SEQUENCE [LARGE SCALE GENOMIC DNA]</scope>
    <source>
        <tissue evidence="2">Leaf</tissue>
    </source>
</reference>
<protein>
    <recommendedName>
        <fullName evidence="4">Retrotransposon gag domain-containing protein</fullName>
    </recommendedName>
</protein>
<dbReference type="EMBL" id="JABFOF010000007">
    <property type="protein sequence ID" value="KAG2391730.1"/>
    <property type="molecule type" value="Genomic_DNA"/>
</dbReference>
<dbReference type="Proteomes" id="UP000743370">
    <property type="component" value="Unassembled WGS sequence"/>
</dbReference>
<comment type="caution">
    <text evidence="2">The sequence shown here is derived from an EMBL/GenBank/DDBJ whole genome shotgun (WGS) entry which is preliminary data.</text>
</comment>
<evidence type="ECO:0000256" key="1">
    <source>
        <dbReference type="SAM" id="MobiDB-lite"/>
    </source>
</evidence>
<feature type="region of interest" description="Disordered" evidence="1">
    <location>
        <begin position="210"/>
        <end position="243"/>
    </location>
</feature>
<feature type="compositionally biased region" description="Basic and acidic residues" evidence="1">
    <location>
        <begin position="210"/>
        <end position="223"/>
    </location>
</feature>
<evidence type="ECO:0008006" key="4">
    <source>
        <dbReference type="Google" id="ProtNLM"/>
    </source>
</evidence>
<accession>A0A8T0K3L9</accession>
<dbReference type="AlphaFoldDB" id="A0A8T0K3L9"/>
<evidence type="ECO:0000313" key="3">
    <source>
        <dbReference type="Proteomes" id="UP000743370"/>
    </source>
</evidence>
<name>A0A8T0K3L9_PHAAN</name>
<organism evidence="2 3">
    <name type="scientific">Phaseolus angularis</name>
    <name type="common">Azuki bean</name>
    <name type="synonym">Vigna angularis</name>
    <dbReference type="NCBI Taxonomy" id="3914"/>
    <lineage>
        <taxon>Eukaryota</taxon>
        <taxon>Viridiplantae</taxon>
        <taxon>Streptophyta</taxon>
        <taxon>Embryophyta</taxon>
        <taxon>Tracheophyta</taxon>
        <taxon>Spermatophyta</taxon>
        <taxon>Magnoliopsida</taxon>
        <taxon>eudicotyledons</taxon>
        <taxon>Gunneridae</taxon>
        <taxon>Pentapetalae</taxon>
        <taxon>rosids</taxon>
        <taxon>fabids</taxon>
        <taxon>Fabales</taxon>
        <taxon>Fabaceae</taxon>
        <taxon>Papilionoideae</taxon>
        <taxon>50 kb inversion clade</taxon>
        <taxon>NPAAA clade</taxon>
        <taxon>indigoferoid/millettioid clade</taxon>
        <taxon>Phaseoleae</taxon>
        <taxon>Vigna</taxon>
    </lineage>
</organism>
<sequence>MSCYDSYRSSSSYKSSRSSSFDQSISFKEIKRKIDEARRRTCSFHEFDRIEDELYKQARANIPYFGTDIGALIYLAWEKDINDIHPFIARKSKPDSYFHSSNSESYVLSLYTSRFEKHARKWWDERQYHVRIGRKSPIHNWSELKSCMRKEFVPSTIKRNLQLLRAHIKDGKTFLESLNDNGFLIRELEFKIKLKELQAKQIELKLQKDVERQERDREEEERGKRRREKGRRETRKRERRRRK</sequence>